<dbReference type="InterPro" id="IPR023867">
    <property type="entry name" value="Sulphatase_maturase_rSAM"/>
</dbReference>
<protein>
    <submittedName>
        <fullName evidence="7">Radical SAM domain protein</fullName>
    </submittedName>
</protein>
<dbReference type="Pfam" id="PF04055">
    <property type="entry name" value="Radical_SAM"/>
    <property type="match status" value="1"/>
</dbReference>
<evidence type="ECO:0000256" key="2">
    <source>
        <dbReference type="ARBA" id="ARBA00022691"/>
    </source>
</evidence>
<dbReference type="SFLD" id="SFLDG01384">
    <property type="entry name" value="thioether_bond_formation_requi"/>
    <property type="match status" value="1"/>
</dbReference>
<evidence type="ECO:0000256" key="4">
    <source>
        <dbReference type="ARBA" id="ARBA00023004"/>
    </source>
</evidence>
<evidence type="ECO:0000259" key="6">
    <source>
        <dbReference type="PROSITE" id="PS51918"/>
    </source>
</evidence>
<gene>
    <name evidence="7" type="ORF">EDWATA_01351</name>
</gene>
<comment type="cofactor">
    <cofactor evidence="1">
        <name>[4Fe-4S] cluster</name>
        <dbReference type="ChEBI" id="CHEBI:49883"/>
    </cofactor>
</comment>
<dbReference type="SFLD" id="SFLDG01067">
    <property type="entry name" value="SPASM/twitch_domain_containing"/>
    <property type="match status" value="1"/>
</dbReference>
<evidence type="ECO:0000256" key="5">
    <source>
        <dbReference type="ARBA" id="ARBA00023014"/>
    </source>
</evidence>
<dbReference type="InterPro" id="IPR007197">
    <property type="entry name" value="rSAM"/>
</dbReference>
<comment type="caution">
    <text evidence="7">The sequence shown here is derived from an EMBL/GenBank/DDBJ whole genome shotgun (WGS) entry which is preliminary data.</text>
</comment>
<feature type="domain" description="Radical SAM core" evidence="6">
    <location>
        <begin position="9"/>
        <end position="236"/>
    </location>
</feature>
<dbReference type="Gene3D" id="3.20.20.70">
    <property type="entry name" value="Aldolase class I"/>
    <property type="match status" value="1"/>
</dbReference>
<dbReference type="HOGENOM" id="CLU_009273_10_2_6"/>
<evidence type="ECO:0000256" key="1">
    <source>
        <dbReference type="ARBA" id="ARBA00001966"/>
    </source>
</evidence>
<keyword evidence="5" id="KW-0411">Iron-sulfur</keyword>
<dbReference type="SFLD" id="SFLDS00029">
    <property type="entry name" value="Radical_SAM"/>
    <property type="match status" value="1"/>
</dbReference>
<dbReference type="SUPFAM" id="SSF102114">
    <property type="entry name" value="Radical SAM enzymes"/>
    <property type="match status" value="1"/>
</dbReference>
<dbReference type="AlphaFoldDB" id="D4F3N8"/>
<sequence>MVLFYFGTTKMVNTFFVRISSDCNLNCEYCYVFNHIDKTSRYLPNLMSFDTINLLIERLKDYQYKYNLDEILIVFHGGEPLLMGPKRFTEVLKLISSGLSDIVKLGFSVQTNGSLLTKQYTTLFKKFDVGVSVSIDGPQKYHDIYRVDKKGIGSWERVIKGIKEIQKYPELFSGTISVINPQVPPRKLFEFLQENNILVTDFLLPDGNYDRIPKHKDSEVNIYIDWLVEAFDVWFAEYQNITVRVFENVLESVSGLDVSSDVFGGGELSYLTIETDGSYHTSDILKTTYEGASKTNLHLSSSSIEDVINSSSFIEYNFLLEEKNLPEQCQTCEEMKYCKGGCLPHRYSLNNGFDNPSIYCDEMKSLIQHARIRLIEVLGQNQHN</sequence>
<evidence type="ECO:0000256" key="3">
    <source>
        <dbReference type="ARBA" id="ARBA00022723"/>
    </source>
</evidence>
<dbReference type="PROSITE" id="PS51918">
    <property type="entry name" value="RADICAL_SAM"/>
    <property type="match status" value="1"/>
</dbReference>
<keyword evidence="2" id="KW-0949">S-adenosyl-L-methionine</keyword>
<dbReference type="PANTHER" id="PTHR43273:SF8">
    <property type="entry name" value="RADICAL SAM DOMAIN PROTEIN"/>
    <property type="match status" value="1"/>
</dbReference>
<dbReference type="InterPro" id="IPR058240">
    <property type="entry name" value="rSAM_sf"/>
</dbReference>
<dbReference type="PANTHER" id="PTHR43273">
    <property type="entry name" value="ANAEROBIC SULFATASE-MATURATING ENZYME HOMOLOG ASLB-RELATED"/>
    <property type="match status" value="1"/>
</dbReference>
<dbReference type="Proteomes" id="UP000003692">
    <property type="component" value="Unassembled WGS sequence"/>
</dbReference>
<proteinExistence type="predicted"/>
<dbReference type="RefSeq" id="WP_005284213.1">
    <property type="nucleotide sequence ID" value="NZ_GG739633.1"/>
</dbReference>
<organism evidence="7 8">
    <name type="scientific">Edwardsiella tarda ATCC 23685</name>
    <dbReference type="NCBI Taxonomy" id="500638"/>
    <lineage>
        <taxon>Bacteria</taxon>
        <taxon>Pseudomonadati</taxon>
        <taxon>Pseudomonadota</taxon>
        <taxon>Gammaproteobacteria</taxon>
        <taxon>Enterobacterales</taxon>
        <taxon>Hafniaceae</taxon>
        <taxon>Edwardsiella</taxon>
    </lineage>
</organism>
<dbReference type="GO" id="GO:0046872">
    <property type="term" value="F:metal ion binding"/>
    <property type="evidence" value="ECO:0007669"/>
    <property type="project" value="UniProtKB-KW"/>
</dbReference>
<keyword evidence="3" id="KW-0479">Metal-binding</keyword>
<dbReference type="EMBL" id="ADGK01000070">
    <property type="protein sequence ID" value="EFE23594.1"/>
    <property type="molecule type" value="Genomic_DNA"/>
</dbReference>
<dbReference type="GO" id="GO:0016491">
    <property type="term" value="F:oxidoreductase activity"/>
    <property type="evidence" value="ECO:0007669"/>
    <property type="project" value="InterPro"/>
</dbReference>
<dbReference type="InterPro" id="IPR023885">
    <property type="entry name" value="4Fe4S-binding_SPASM_dom"/>
</dbReference>
<dbReference type="GO" id="GO:0051536">
    <property type="term" value="F:iron-sulfur cluster binding"/>
    <property type="evidence" value="ECO:0007669"/>
    <property type="project" value="UniProtKB-KW"/>
</dbReference>
<evidence type="ECO:0000313" key="7">
    <source>
        <dbReference type="EMBL" id="EFE23594.1"/>
    </source>
</evidence>
<accession>D4F3N8</accession>
<dbReference type="SFLD" id="SFLDG01072">
    <property type="entry name" value="dehydrogenase_like"/>
    <property type="match status" value="1"/>
</dbReference>
<keyword evidence="4" id="KW-0408">Iron</keyword>
<name>D4F3N8_EDWTA</name>
<evidence type="ECO:0000313" key="8">
    <source>
        <dbReference type="Proteomes" id="UP000003692"/>
    </source>
</evidence>
<dbReference type="SFLD" id="SFLDG01386">
    <property type="entry name" value="main_SPASM_domain-containing"/>
    <property type="match status" value="1"/>
</dbReference>
<dbReference type="NCBIfam" id="TIGR04085">
    <property type="entry name" value="rSAM_more_4Fe4S"/>
    <property type="match status" value="1"/>
</dbReference>
<dbReference type="InterPro" id="IPR013785">
    <property type="entry name" value="Aldolase_TIM"/>
</dbReference>
<reference evidence="7 8" key="1">
    <citation type="submission" date="2010-02" db="EMBL/GenBank/DDBJ databases">
        <authorList>
            <person name="Weinstock G."/>
            <person name="Sodergren E."/>
            <person name="Clifton S."/>
            <person name="Fulton L."/>
            <person name="Fulton B."/>
            <person name="Courtney L."/>
            <person name="Fronick C."/>
            <person name="Harrison M."/>
            <person name="Strong C."/>
            <person name="Farmer C."/>
            <person name="Delahaunty K."/>
            <person name="Markovic C."/>
            <person name="Hall O."/>
            <person name="Minx P."/>
            <person name="Tomlinson C."/>
            <person name="Mitreva M."/>
            <person name="Nelson J."/>
            <person name="Hou S."/>
            <person name="Wollam A."/>
            <person name="Pepin K.H."/>
            <person name="Johnson M."/>
            <person name="Bhonagiri V."/>
            <person name="Zhang X."/>
            <person name="Suruliraj S."/>
            <person name="Warren W."/>
            <person name="Chinwalla A."/>
            <person name="Mardis E.R."/>
            <person name="Wilson R.K."/>
        </authorList>
    </citation>
    <scope>NUCLEOTIDE SEQUENCE [LARGE SCALE GENOMIC DNA]</scope>
    <source>
        <strain evidence="7 8">ATCC 23685</strain>
    </source>
</reference>
<dbReference type="CDD" id="cd01335">
    <property type="entry name" value="Radical_SAM"/>
    <property type="match status" value="1"/>
</dbReference>